<sequence length="140" mass="16121">MENATIVFIDSNYWIYLFDETTAEHTYVKNHFENIYNQCQIAINIPVMIEVMHYLVKRLGANLAKPKWDLFSSMNFICDDLTFHDLDLVFNELSNFTHTGIGARDATILASMKKLSVNKICTHDKSFIKVSSIEVIDPIP</sequence>
<dbReference type="InterPro" id="IPR039018">
    <property type="entry name" value="VapC20-like"/>
</dbReference>
<proteinExistence type="predicted"/>
<evidence type="ECO:0000259" key="1">
    <source>
        <dbReference type="Pfam" id="PF01850"/>
    </source>
</evidence>
<protein>
    <recommendedName>
        <fullName evidence="1">PIN domain-containing protein</fullName>
    </recommendedName>
</protein>
<dbReference type="CDD" id="cd09854">
    <property type="entry name" value="PIN_VapC-like"/>
    <property type="match status" value="1"/>
</dbReference>
<dbReference type="Pfam" id="PF01850">
    <property type="entry name" value="PIN"/>
    <property type="match status" value="1"/>
</dbReference>
<comment type="caution">
    <text evidence="2">The sequence shown here is derived from an EMBL/GenBank/DDBJ whole genome shotgun (WGS) entry which is preliminary data.</text>
</comment>
<evidence type="ECO:0000313" key="2">
    <source>
        <dbReference type="EMBL" id="KKN34319.1"/>
    </source>
</evidence>
<name>A0A0F9PVT8_9ZZZZ</name>
<dbReference type="GO" id="GO:0004521">
    <property type="term" value="F:RNA endonuclease activity"/>
    <property type="evidence" value="ECO:0007669"/>
    <property type="project" value="InterPro"/>
</dbReference>
<dbReference type="Gene3D" id="3.40.50.1010">
    <property type="entry name" value="5'-nuclease"/>
    <property type="match status" value="1"/>
</dbReference>
<reference evidence="2" key="1">
    <citation type="journal article" date="2015" name="Nature">
        <title>Complex archaea that bridge the gap between prokaryotes and eukaryotes.</title>
        <authorList>
            <person name="Spang A."/>
            <person name="Saw J.H."/>
            <person name="Jorgensen S.L."/>
            <person name="Zaremba-Niedzwiedzka K."/>
            <person name="Martijn J."/>
            <person name="Lind A.E."/>
            <person name="van Eijk R."/>
            <person name="Schleper C."/>
            <person name="Guy L."/>
            <person name="Ettema T.J."/>
        </authorList>
    </citation>
    <scope>NUCLEOTIDE SEQUENCE</scope>
</reference>
<dbReference type="GO" id="GO:0016075">
    <property type="term" value="P:rRNA catabolic process"/>
    <property type="evidence" value="ECO:0007669"/>
    <property type="project" value="TreeGrafter"/>
</dbReference>
<accession>A0A0F9PVT8</accession>
<dbReference type="InterPro" id="IPR029060">
    <property type="entry name" value="PIN-like_dom_sf"/>
</dbReference>
<organism evidence="2">
    <name type="scientific">marine sediment metagenome</name>
    <dbReference type="NCBI Taxonomy" id="412755"/>
    <lineage>
        <taxon>unclassified sequences</taxon>
        <taxon>metagenomes</taxon>
        <taxon>ecological metagenomes</taxon>
    </lineage>
</organism>
<dbReference type="SUPFAM" id="SSF88723">
    <property type="entry name" value="PIN domain-like"/>
    <property type="match status" value="1"/>
</dbReference>
<feature type="domain" description="PIN" evidence="1">
    <location>
        <begin position="7"/>
        <end position="131"/>
    </location>
</feature>
<dbReference type="PANTHER" id="PTHR42188:SF1">
    <property type="entry name" value="23S RRNA-SPECIFIC ENDONUCLEASE VAPC20"/>
    <property type="match status" value="1"/>
</dbReference>
<dbReference type="PANTHER" id="PTHR42188">
    <property type="entry name" value="23S RRNA-SPECIFIC ENDONUCLEASE VAPC20"/>
    <property type="match status" value="1"/>
</dbReference>
<dbReference type="EMBL" id="LAZR01002113">
    <property type="protein sequence ID" value="KKN34319.1"/>
    <property type="molecule type" value="Genomic_DNA"/>
</dbReference>
<gene>
    <name evidence="2" type="ORF">LCGC14_0794810</name>
</gene>
<dbReference type="InterPro" id="IPR002716">
    <property type="entry name" value="PIN_dom"/>
</dbReference>
<dbReference type="AlphaFoldDB" id="A0A0F9PVT8"/>